<dbReference type="OrthoDB" id="2747330at2759"/>
<dbReference type="InterPro" id="IPR051708">
    <property type="entry name" value="Plant_Aspart_Prot_A1"/>
</dbReference>
<evidence type="ECO:0000313" key="9">
    <source>
        <dbReference type="Proteomes" id="UP000244005"/>
    </source>
</evidence>
<feature type="active site" evidence="4">
    <location>
        <position position="130"/>
    </location>
</feature>
<evidence type="ECO:0000256" key="4">
    <source>
        <dbReference type="PIRSR" id="PIRSR601461-1"/>
    </source>
</evidence>
<keyword evidence="6" id="KW-0732">Signal</keyword>
<evidence type="ECO:0000256" key="5">
    <source>
        <dbReference type="RuleBase" id="RU000454"/>
    </source>
</evidence>
<dbReference type="PRINTS" id="PR00792">
    <property type="entry name" value="PEPSIN"/>
</dbReference>
<evidence type="ECO:0000256" key="1">
    <source>
        <dbReference type="ARBA" id="ARBA00007447"/>
    </source>
</evidence>
<organism evidence="8 9">
    <name type="scientific">Marchantia polymorpha</name>
    <name type="common">Common liverwort</name>
    <name type="synonym">Marchantia aquatica</name>
    <dbReference type="NCBI Taxonomy" id="3197"/>
    <lineage>
        <taxon>Eukaryota</taxon>
        <taxon>Viridiplantae</taxon>
        <taxon>Streptophyta</taxon>
        <taxon>Embryophyta</taxon>
        <taxon>Marchantiophyta</taxon>
        <taxon>Marchantiopsida</taxon>
        <taxon>Marchantiidae</taxon>
        <taxon>Marchantiales</taxon>
        <taxon>Marchantiaceae</taxon>
        <taxon>Marchantia</taxon>
    </lineage>
</organism>
<keyword evidence="9" id="KW-1185">Reference proteome</keyword>
<dbReference type="OMA" id="CFAANQQ"/>
<gene>
    <name evidence="8" type="ORF">MARPO_0185s0030</name>
</gene>
<accession>A0A2R6W1M5</accession>
<dbReference type="PANTHER" id="PTHR47967:SF128">
    <property type="entry name" value="ASPARTIC PROTEINASE CDR1-LIKE"/>
    <property type="match status" value="1"/>
</dbReference>
<name>A0A2R6W1M5_MARPO</name>
<dbReference type="InterPro" id="IPR021109">
    <property type="entry name" value="Peptidase_aspartic_dom_sf"/>
</dbReference>
<dbReference type="AlphaFoldDB" id="A0A2R6W1M5"/>
<dbReference type="EMBL" id="KZ772854">
    <property type="protein sequence ID" value="PTQ27755.1"/>
    <property type="molecule type" value="Genomic_DNA"/>
</dbReference>
<proteinExistence type="inferred from homology"/>
<evidence type="ECO:0000256" key="2">
    <source>
        <dbReference type="ARBA" id="ARBA00022670"/>
    </source>
</evidence>
<dbReference type="Pfam" id="PF14541">
    <property type="entry name" value="TAXi_C"/>
    <property type="match status" value="1"/>
</dbReference>
<dbReference type="GO" id="GO:0006508">
    <property type="term" value="P:proteolysis"/>
    <property type="evidence" value="ECO:0007669"/>
    <property type="project" value="UniProtKB-KW"/>
</dbReference>
<dbReference type="InterPro" id="IPR001969">
    <property type="entry name" value="Aspartic_peptidase_AS"/>
</dbReference>
<sequence length="487" mass="51625">MATLRYLGVLVVVAAAAMVLSASPSLSENLNSVFASMKHLDHHPDSPLHQAESTFAERILNAVKRSKARAAGLQNIVASGITPRGIKFDSTAPTTSKGVSFESPVTSSPGSYIMTISLGTPPQTKTAIVDTGSDLVWLQCAPCSSCYQQPDPVFDPSKSSSYHKIRYFSNLCGELPYISWNWGYCYYLYAYGDQSTTQGDLAQETLTLTATDGSTQSFPNFAFGCGRRNQGTFVGTDGLVGLGRGALSFPEQIGALIRAKFSYCLVDAVSSATESSPLIFGDDASVVANGLNLQYTPLVRNPAVDTFYYVKLNGIAVNNQPLAGIAPGAFALDIYTGRGGVILDSGTTITQLVDSAYIPFASTLQSLINYPQIDGSPIGLDLCYNLSSVSNPTFPSVTLQFQGVDLTLPANNLFLQVDDQGTSCLAFLGTSDLTIIGNIQQQNFYISYDVANERVGFAPVDSCANLSSASSATAPTAAPVTAAKDEF</sequence>
<dbReference type="InterPro" id="IPR033121">
    <property type="entry name" value="PEPTIDASE_A1"/>
</dbReference>
<dbReference type="PROSITE" id="PS00141">
    <property type="entry name" value="ASP_PROTEASE"/>
    <property type="match status" value="2"/>
</dbReference>
<protein>
    <recommendedName>
        <fullName evidence="7">Peptidase A1 domain-containing protein</fullName>
    </recommendedName>
</protein>
<keyword evidence="3 5" id="KW-0378">Hydrolase</keyword>
<dbReference type="GO" id="GO:0005576">
    <property type="term" value="C:extracellular region"/>
    <property type="evidence" value="ECO:0000318"/>
    <property type="project" value="GO_Central"/>
</dbReference>
<dbReference type="Pfam" id="PF14543">
    <property type="entry name" value="TAXi_N"/>
    <property type="match status" value="1"/>
</dbReference>
<evidence type="ECO:0000259" key="7">
    <source>
        <dbReference type="PROSITE" id="PS51767"/>
    </source>
</evidence>
<dbReference type="GO" id="GO:0004190">
    <property type="term" value="F:aspartic-type endopeptidase activity"/>
    <property type="evidence" value="ECO:0000318"/>
    <property type="project" value="GO_Central"/>
</dbReference>
<dbReference type="Gramene" id="Mp5g16410.1">
    <property type="protein sequence ID" value="Mp5g16410.1.cds1"/>
    <property type="gene ID" value="Mp5g16410"/>
</dbReference>
<evidence type="ECO:0000256" key="3">
    <source>
        <dbReference type="ARBA" id="ARBA00022801"/>
    </source>
</evidence>
<feature type="signal peptide" evidence="6">
    <location>
        <begin position="1"/>
        <end position="22"/>
    </location>
</feature>
<dbReference type="SUPFAM" id="SSF50630">
    <property type="entry name" value="Acid proteases"/>
    <property type="match status" value="1"/>
</dbReference>
<dbReference type="PROSITE" id="PS51767">
    <property type="entry name" value="PEPTIDASE_A1"/>
    <property type="match status" value="1"/>
</dbReference>
<keyword evidence="2 5" id="KW-0645">Protease</keyword>
<dbReference type="InterPro" id="IPR032861">
    <property type="entry name" value="TAXi_N"/>
</dbReference>
<evidence type="ECO:0000313" key="8">
    <source>
        <dbReference type="EMBL" id="PTQ27755.1"/>
    </source>
</evidence>
<feature type="domain" description="Peptidase A1" evidence="7">
    <location>
        <begin position="112"/>
        <end position="458"/>
    </location>
</feature>
<keyword evidence="5" id="KW-0064">Aspartyl protease</keyword>
<dbReference type="FunFam" id="2.40.70.10:FF:000031">
    <property type="entry name" value="Aspartyl protease AED1"/>
    <property type="match status" value="1"/>
</dbReference>
<feature type="chain" id="PRO_5015328378" description="Peptidase A1 domain-containing protein" evidence="6">
    <location>
        <begin position="23"/>
        <end position="487"/>
    </location>
</feature>
<dbReference type="Proteomes" id="UP000244005">
    <property type="component" value="Unassembled WGS sequence"/>
</dbReference>
<feature type="active site" evidence="4">
    <location>
        <position position="344"/>
    </location>
</feature>
<dbReference type="InterPro" id="IPR032799">
    <property type="entry name" value="TAXi_C"/>
</dbReference>
<dbReference type="PANTHER" id="PTHR47967">
    <property type="entry name" value="OS07G0603500 PROTEIN-RELATED"/>
    <property type="match status" value="1"/>
</dbReference>
<evidence type="ECO:0000256" key="6">
    <source>
        <dbReference type="SAM" id="SignalP"/>
    </source>
</evidence>
<dbReference type="InterPro" id="IPR001461">
    <property type="entry name" value="Aspartic_peptidase_A1"/>
</dbReference>
<comment type="similarity">
    <text evidence="1 5">Belongs to the peptidase A1 family.</text>
</comment>
<dbReference type="Gene3D" id="2.40.70.10">
    <property type="entry name" value="Acid Proteases"/>
    <property type="match status" value="2"/>
</dbReference>
<reference evidence="9" key="1">
    <citation type="journal article" date="2017" name="Cell">
        <title>Insights into land plant evolution garnered from the Marchantia polymorpha genome.</title>
        <authorList>
            <person name="Bowman J.L."/>
            <person name="Kohchi T."/>
            <person name="Yamato K.T."/>
            <person name="Jenkins J."/>
            <person name="Shu S."/>
            <person name="Ishizaki K."/>
            <person name="Yamaoka S."/>
            <person name="Nishihama R."/>
            <person name="Nakamura Y."/>
            <person name="Berger F."/>
            <person name="Adam C."/>
            <person name="Aki S.S."/>
            <person name="Althoff F."/>
            <person name="Araki T."/>
            <person name="Arteaga-Vazquez M.A."/>
            <person name="Balasubrmanian S."/>
            <person name="Barry K."/>
            <person name="Bauer D."/>
            <person name="Boehm C.R."/>
            <person name="Briginshaw L."/>
            <person name="Caballero-Perez J."/>
            <person name="Catarino B."/>
            <person name="Chen F."/>
            <person name="Chiyoda S."/>
            <person name="Chovatia M."/>
            <person name="Davies K.M."/>
            <person name="Delmans M."/>
            <person name="Demura T."/>
            <person name="Dierschke T."/>
            <person name="Dolan L."/>
            <person name="Dorantes-Acosta A.E."/>
            <person name="Eklund D.M."/>
            <person name="Florent S.N."/>
            <person name="Flores-Sandoval E."/>
            <person name="Fujiyama A."/>
            <person name="Fukuzawa H."/>
            <person name="Galik B."/>
            <person name="Grimanelli D."/>
            <person name="Grimwood J."/>
            <person name="Grossniklaus U."/>
            <person name="Hamada T."/>
            <person name="Haseloff J."/>
            <person name="Hetherington A.J."/>
            <person name="Higo A."/>
            <person name="Hirakawa Y."/>
            <person name="Hundley H.N."/>
            <person name="Ikeda Y."/>
            <person name="Inoue K."/>
            <person name="Inoue S.I."/>
            <person name="Ishida S."/>
            <person name="Jia Q."/>
            <person name="Kakita M."/>
            <person name="Kanazawa T."/>
            <person name="Kawai Y."/>
            <person name="Kawashima T."/>
            <person name="Kennedy M."/>
            <person name="Kinose K."/>
            <person name="Kinoshita T."/>
            <person name="Kohara Y."/>
            <person name="Koide E."/>
            <person name="Komatsu K."/>
            <person name="Kopischke S."/>
            <person name="Kubo M."/>
            <person name="Kyozuka J."/>
            <person name="Lagercrantz U."/>
            <person name="Lin S.S."/>
            <person name="Lindquist E."/>
            <person name="Lipzen A.M."/>
            <person name="Lu C.W."/>
            <person name="De Luna E."/>
            <person name="Martienssen R.A."/>
            <person name="Minamino N."/>
            <person name="Mizutani M."/>
            <person name="Mizutani M."/>
            <person name="Mochizuki N."/>
            <person name="Monte I."/>
            <person name="Mosher R."/>
            <person name="Nagasaki H."/>
            <person name="Nakagami H."/>
            <person name="Naramoto S."/>
            <person name="Nishitani K."/>
            <person name="Ohtani M."/>
            <person name="Okamoto T."/>
            <person name="Okumura M."/>
            <person name="Phillips J."/>
            <person name="Pollak B."/>
            <person name="Reinders A."/>
            <person name="Rovekamp M."/>
            <person name="Sano R."/>
            <person name="Sawa S."/>
            <person name="Schmid M.W."/>
            <person name="Shirakawa M."/>
            <person name="Solano R."/>
            <person name="Spunde A."/>
            <person name="Suetsugu N."/>
            <person name="Sugano S."/>
            <person name="Sugiyama A."/>
            <person name="Sun R."/>
            <person name="Suzuki Y."/>
            <person name="Takenaka M."/>
            <person name="Takezawa D."/>
            <person name="Tomogane H."/>
            <person name="Tsuzuki M."/>
            <person name="Ueda T."/>
            <person name="Umeda M."/>
            <person name="Ward J.M."/>
            <person name="Watanabe Y."/>
            <person name="Yazaki K."/>
            <person name="Yokoyama R."/>
            <person name="Yoshitake Y."/>
            <person name="Yotsui I."/>
            <person name="Zachgo S."/>
            <person name="Schmutz J."/>
        </authorList>
    </citation>
    <scope>NUCLEOTIDE SEQUENCE [LARGE SCALE GENOMIC DNA]</scope>
    <source>
        <strain evidence="9">Tak-1</strain>
    </source>
</reference>